<organism evidence="2 3">
    <name type="scientific">Stella humosa</name>
    <dbReference type="NCBI Taxonomy" id="94"/>
    <lineage>
        <taxon>Bacteria</taxon>
        <taxon>Pseudomonadati</taxon>
        <taxon>Pseudomonadota</taxon>
        <taxon>Alphaproteobacteria</taxon>
        <taxon>Rhodospirillales</taxon>
        <taxon>Stellaceae</taxon>
        <taxon>Stella</taxon>
    </lineage>
</organism>
<protein>
    <recommendedName>
        <fullName evidence="1">VapC45 PIN like domain-containing protein</fullName>
    </recommendedName>
</protein>
<dbReference type="RefSeq" id="WP_123689464.1">
    <property type="nucleotide sequence ID" value="NZ_AP019700.1"/>
</dbReference>
<dbReference type="AlphaFoldDB" id="A0A3N1MG35"/>
<keyword evidence="3" id="KW-1185">Reference proteome</keyword>
<accession>A0A3N1MG35</accession>
<name>A0A3N1MG35_9PROT</name>
<feature type="domain" description="VapC45 PIN like" evidence="1">
    <location>
        <begin position="1"/>
        <end position="86"/>
    </location>
</feature>
<proteinExistence type="predicted"/>
<dbReference type="OrthoDB" id="839282at2"/>
<reference evidence="2 3" key="1">
    <citation type="submission" date="2018-11" db="EMBL/GenBank/DDBJ databases">
        <title>Genomic Encyclopedia of Type Strains, Phase IV (KMG-IV): sequencing the most valuable type-strain genomes for metagenomic binning, comparative biology and taxonomic classification.</title>
        <authorList>
            <person name="Goeker M."/>
        </authorList>
    </citation>
    <scope>NUCLEOTIDE SEQUENCE [LARGE SCALE GENOMIC DNA]</scope>
    <source>
        <strain evidence="2 3">DSM 5900</strain>
    </source>
</reference>
<evidence type="ECO:0000313" key="2">
    <source>
        <dbReference type="EMBL" id="ROQ00156.1"/>
    </source>
</evidence>
<dbReference type="InterPro" id="IPR041375">
    <property type="entry name" value="VapC45_PIN-like"/>
</dbReference>
<dbReference type="Pfam" id="PF18478">
    <property type="entry name" value="PIN_10"/>
    <property type="match status" value="1"/>
</dbReference>
<comment type="caution">
    <text evidence="2">The sequence shown here is derived from an EMBL/GenBank/DDBJ whole genome shotgun (WGS) entry which is preliminary data.</text>
</comment>
<gene>
    <name evidence="2" type="ORF">EDC65_1952</name>
</gene>
<sequence length="136" mass="14805">MKVFFDNCTSPVLAATLCGYIAHLGHEAIHIKDLPCGRHASDIEWIALLGADADEWLVVTGDGRIVRNKAERAAYRAAGLRGFVLEPGFQKTPLNQVASALLWRWPDMAKIASLVGGPALYSLPVRRGSRITTLPL</sequence>
<dbReference type="EMBL" id="RJKX01000013">
    <property type="protein sequence ID" value="ROQ00156.1"/>
    <property type="molecule type" value="Genomic_DNA"/>
</dbReference>
<evidence type="ECO:0000259" key="1">
    <source>
        <dbReference type="Pfam" id="PF18478"/>
    </source>
</evidence>
<evidence type="ECO:0000313" key="3">
    <source>
        <dbReference type="Proteomes" id="UP000278222"/>
    </source>
</evidence>
<dbReference type="Proteomes" id="UP000278222">
    <property type="component" value="Unassembled WGS sequence"/>
</dbReference>